<evidence type="ECO:0000313" key="2">
    <source>
        <dbReference type="EMBL" id="RPA75274.1"/>
    </source>
</evidence>
<dbReference type="Proteomes" id="UP000275078">
    <property type="component" value="Unassembled WGS sequence"/>
</dbReference>
<name>A0A3N4I064_ASCIM</name>
<evidence type="ECO:0000256" key="1">
    <source>
        <dbReference type="SAM" id="MobiDB-lite"/>
    </source>
</evidence>
<dbReference type="EMBL" id="ML119767">
    <property type="protein sequence ID" value="RPA75274.1"/>
    <property type="molecule type" value="Genomic_DNA"/>
</dbReference>
<gene>
    <name evidence="2" type="ORF">BJ508DRAFT_312106</name>
</gene>
<dbReference type="AlphaFoldDB" id="A0A3N4I064"/>
<keyword evidence="3" id="KW-1185">Reference proteome</keyword>
<reference evidence="2 3" key="1">
    <citation type="journal article" date="2018" name="Nat. Ecol. Evol.">
        <title>Pezizomycetes genomes reveal the molecular basis of ectomycorrhizal truffle lifestyle.</title>
        <authorList>
            <person name="Murat C."/>
            <person name="Payen T."/>
            <person name="Noel B."/>
            <person name="Kuo A."/>
            <person name="Morin E."/>
            <person name="Chen J."/>
            <person name="Kohler A."/>
            <person name="Krizsan K."/>
            <person name="Balestrini R."/>
            <person name="Da Silva C."/>
            <person name="Montanini B."/>
            <person name="Hainaut M."/>
            <person name="Levati E."/>
            <person name="Barry K.W."/>
            <person name="Belfiori B."/>
            <person name="Cichocki N."/>
            <person name="Clum A."/>
            <person name="Dockter R.B."/>
            <person name="Fauchery L."/>
            <person name="Guy J."/>
            <person name="Iotti M."/>
            <person name="Le Tacon F."/>
            <person name="Lindquist E.A."/>
            <person name="Lipzen A."/>
            <person name="Malagnac F."/>
            <person name="Mello A."/>
            <person name="Molinier V."/>
            <person name="Miyauchi S."/>
            <person name="Poulain J."/>
            <person name="Riccioni C."/>
            <person name="Rubini A."/>
            <person name="Sitrit Y."/>
            <person name="Splivallo R."/>
            <person name="Traeger S."/>
            <person name="Wang M."/>
            <person name="Zifcakova L."/>
            <person name="Wipf D."/>
            <person name="Zambonelli A."/>
            <person name="Paolocci F."/>
            <person name="Nowrousian M."/>
            <person name="Ottonello S."/>
            <person name="Baldrian P."/>
            <person name="Spatafora J.W."/>
            <person name="Henrissat B."/>
            <person name="Nagy L.G."/>
            <person name="Aury J.M."/>
            <person name="Wincker P."/>
            <person name="Grigoriev I.V."/>
            <person name="Bonfante P."/>
            <person name="Martin F.M."/>
        </authorList>
    </citation>
    <scope>NUCLEOTIDE SEQUENCE [LARGE SCALE GENOMIC DNA]</scope>
    <source>
        <strain evidence="2 3">RN42</strain>
    </source>
</reference>
<organism evidence="2 3">
    <name type="scientific">Ascobolus immersus RN42</name>
    <dbReference type="NCBI Taxonomy" id="1160509"/>
    <lineage>
        <taxon>Eukaryota</taxon>
        <taxon>Fungi</taxon>
        <taxon>Dikarya</taxon>
        <taxon>Ascomycota</taxon>
        <taxon>Pezizomycotina</taxon>
        <taxon>Pezizomycetes</taxon>
        <taxon>Pezizales</taxon>
        <taxon>Ascobolaceae</taxon>
        <taxon>Ascobolus</taxon>
    </lineage>
</organism>
<evidence type="ECO:0000313" key="3">
    <source>
        <dbReference type="Proteomes" id="UP000275078"/>
    </source>
</evidence>
<protein>
    <submittedName>
        <fullName evidence="2">Uncharacterized protein</fullName>
    </submittedName>
</protein>
<feature type="region of interest" description="Disordered" evidence="1">
    <location>
        <begin position="1"/>
        <end position="47"/>
    </location>
</feature>
<proteinExistence type="predicted"/>
<sequence length="345" mass="39536">MQMVPTSDTKEESYYGTGTSTPEELPALIGRGPSVNTPDPEHSGPVSLKAPQLRIELILWNDYYQLIGGRNERIFTLAMPTEEEWLAEIKRQLVALEGRERGIDNRPNLKDLIPESCTVADFYIIALLFWKYSLFSKYSEESVQVWVETWRGQLERKQKQELASQPVPDLLYNEYRSECWIVIGWVFGLAVPFAESCSLFAISAGFLPATREFGYLIPDPKRPQNPGEPQLHFYDLVFPPVLERMLADFNLSDEVQFIRGKLASHRVNGVDPESAHNLNVELEVIRANLASRIKLEELPSPLEYPYHFDPRPSHPLEHFLRSVAEKLEYDPVTPKVLKTSVCLQY</sequence>
<accession>A0A3N4I064</accession>